<feature type="compositionally biased region" description="Polar residues" evidence="1">
    <location>
        <begin position="75"/>
        <end position="86"/>
    </location>
</feature>
<evidence type="ECO:0000256" key="1">
    <source>
        <dbReference type="SAM" id="MobiDB-lite"/>
    </source>
</evidence>
<evidence type="ECO:0000313" key="3">
    <source>
        <dbReference type="Proteomes" id="UP001196413"/>
    </source>
</evidence>
<feature type="compositionally biased region" description="Basic and acidic residues" evidence="1">
    <location>
        <begin position="61"/>
        <end position="74"/>
    </location>
</feature>
<feature type="region of interest" description="Disordered" evidence="1">
    <location>
        <begin position="61"/>
        <end position="86"/>
    </location>
</feature>
<proteinExistence type="predicted"/>
<dbReference type="EMBL" id="JAHQIW010000071">
    <property type="protein sequence ID" value="KAJ1345824.1"/>
    <property type="molecule type" value="Genomic_DNA"/>
</dbReference>
<accession>A0AAD5MKN1</accession>
<sequence>MGPICIGDLIREYTPLRQDAMWLSLHINSLTRDNCYEFAVRLRSRSDSTIFTKRKSTNREANKVASLKEDEKTKLYSSNGDNKNNK</sequence>
<dbReference type="AlphaFoldDB" id="A0AAD5MKN1"/>
<organism evidence="2 3">
    <name type="scientific">Parelaphostrongylus tenuis</name>
    <name type="common">Meningeal worm</name>
    <dbReference type="NCBI Taxonomy" id="148309"/>
    <lineage>
        <taxon>Eukaryota</taxon>
        <taxon>Metazoa</taxon>
        <taxon>Ecdysozoa</taxon>
        <taxon>Nematoda</taxon>
        <taxon>Chromadorea</taxon>
        <taxon>Rhabditida</taxon>
        <taxon>Rhabditina</taxon>
        <taxon>Rhabditomorpha</taxon>
        <taxon>Strongyloidea</taxon>
        <taxon>Metastrongylidae</taxon>
        <taxon>Parelaphostrongylus</taxon>
    </lineage>
</organism>
<reference evidence="2" key="1">
    <citation type="submission" date="2021-06" db="EMBL/GenBank/DDBJ databases">
        <title>Parelaphostrongylus tenuis whole genome reference sequence.</title>
        <authorList>
            <person name="Garwood T.J."/>
            <person name="Larsen P.A."/>
            <person name="Fountain-Jones N.M."/>
            <person name="Garbe J.R."/>
            <person name="Macchietto M.G."/>
            <person name="Kania S.A."/>
            <person name="Gerhold R.W."/>
            <person name="Richards J.E."/>
            <person name="Wolf T.M."/>
        </authorList>
    </citation>
    <scope>NUCLEOTIDE SEQUENCE</scope>
    <source>
        <strain evidence="2">MNPRO001-30</strain>
        <tissue evidence="2">Meninges</tissue>
    </source>
</reference>
<keyword evidence="3" id="KW-1185">Reference proteome</keyword>
<comment type="caution">
    <text evidence="2">The sequence shown here is derived from an EMBL/GenBank/DDBJ whole genome shotgun (WGS) entry which is preliminary data.</text>
</comment>
<protein>
    <submittedName>
        <fullName evidence="2">Uncharacterized protein</fullName>
    </submittedName>
</protein>
<dbReference type="Proteomes" id="UP001196413">
    <property type="component" value="Unassembled WGS sequence"/>
</dbReference>
<gene>
    <name evidence="2" type="ORF">KIN20_000443</name>
</gene>
<name>A0AAD5MKN1_PARTN</name>
<evidence type="ECO:0000313" key="2">
    <source>
        <dbReference type="EMBL" id="KAJ1345824.1"/>
    </source>
</evidence>